<keyword evidence="4" id="KW-0067">ATP-binding</keyword>
<evidence type="ECO:0000256" key="1">
    <source>
        <dbReference type="ARBA" id="ARBA00004123"/>
    </source>
</evidence>
<keyword evidence="3" id="KW-0227">DNA damage</keyword>
<dbReference type="CDD" id="cd19491">
    <property type="entry name" value="XRCC3"/>
    <property type="match status" value="1"/>
</dbReference>
<evidence type="ECO:0000313" key="9">
    <source>
        <dbReference type="Proteomes" id="UP001281761"/>
    </source>
</evidence>
<evidence type="ECO:0000256" key="6">
    <source>
        <dbReference type="ARBA" id="ARBA00023242"/>
    </source>
</evidence>
<evidence type="ECO:0000256" key="2">
    <source>
        <dbReference type="ARBA" id="ARBA00022741"/>
    </source>
</evidence>
<comment type="caution">
    <text evidence="8">The sequence shown here is derived from an EMBL/GenBank/DDBJ whole genome shotgun (WGS) entry which is preliminary data.</text>
</comment>
<dbReference type="Gene3D" id="3.40.50.300">
    <property type="entry name" value="P-loop containing nucleotide triphosphate hydrolases"/>
    <property type="match status" value="1"/>
</dbReference>
<organism evidence="8 9">
    <name type="scientific">Blattamonas nauphoetae</name>
    <dbReference type="NCBI Taxonomy" id="2049346"/>
    <lineage>
        <taxon>Eukaryota</taxon>
        <taxon>Metamonada</taxon>
        <taxon>Preaxostyla</taxon>
        <taxon>Oxymonadida</taxon>
        <taxon>Blattamonas</taxon>
    </lineage>
</organism>
<keyword evidence="5" id="KW-0234">DNA repair</keyword>
<evidence type="ECO:0000313" key="8">
    <source>
        <dbReference type="EMBL" id="KAK2952571.1"/>
    </source>
</evidence>
<evidence type="ECO:0000256" key="5">
    <source>
        <dbReference type="ARBA" id="ARBA00023204"/>
    </source>
</evidence>
<keyword evidence="2" id="KW-0547">Nucleotide-binding</keyword>
<feature type="domain" description="RecA family profile 1" evidence="7">
    <location>
        <begin position="20"/>
        <end position="190"/>
    </location>
</feature>
<sequence length="327" mass="36283">MSTKEITAPLPQTAFSFLNKLPRLKTGCPSIDTILSGGLPVCGINEICGESAVGKTQLCFQLCCNAQLPLECGGLNGYACYISTEGPPHTGRLQEIASYVANSQPFEVEWNLCDNILLSTAGTSAELLQIIREKLPVLLQIKEVKLIIIDSLTSLIRHEFDQASTIARTNLLSETLSEQHQICVVCVNQVTSIFDEPPDETKFLVRSLVEHYKDTQGQAFGHVYPTIEEFSRTKPSLGMAWAHLVTTRLFLTRTSHNVKIKIRTEIVEEEEGQITDIKKRKRTESTKTTVVEANSSVRRLSIVFSPHLRIASASFIVTTNGIEDYMP</sequence>
<dbReference type="PANTHER" id="PTHR46487:SF1">
    <property type="entry name" value="DNA REPAIR PROTEIN XRCC3"/>
    <property type="match status" value="1"/>
</dbReference>
<dbReference type="SUPFAM" id="SSF52540">
    <property type="entry name" value="P-loop containing nucleoside triphosphate hydrolases"/>
    <property type="match status" value="1"/>
</dbReference>
<dbReference type="EMBL" id="JARBJD010000102">
    <property type="protein sequence ID" value="KAK2952571.1"/>
    <property type="molecule type" value="Genomic_DNA"/>
</dbReference>
<evidence type="ECO:0000256" key="3">
    <source>
        <dbReference type="ARBA" id="ARBA00022763"/>
    </source>
</evidence>
<keyword evidence="6" id="KW-0539">Nucleus</keyword>
<accession>A0ABQ9XQM1</accession>
<protein>
    <submittedName>
        <fullName evidence="8">DNA repair protein XRCC3 like protein</fullName>
    </submittedName>
</protein>
<proteinExistence type="predicted"/>
<dbReference type="PROSITE" id="PS50162">
    <property type="entry name" value="RECA_2"/>
    <property type="match status" value="1"/>
</dbReference>
<dbReference type="InterPro" id="IPR020588">
    <property type="entry name" value="RecA_ATP-bd"/>
</dbReference>
<dbReference type="PANTHER" id="PTHR46487">
    <property type="entry name" value="DNA REPAIR PROTEIN XRCC3"/>
    <property type="match status" value="1"/>
</dbReference>
<dbReference type="PIRSF" id="PIRSF005856">
    <property type="entry name" value="Rad51"/>
    <property type="match status" value="1"/>
</dbReference>
<evidence type="ECO:0000259" key="7">
    <source>
        <dbReference type="PROSITE" id="PS50162"/>
    </source>
</evidence>
<dbReference type="Pfam" id="PF08423">
    <property type="entry name" value="Rad51"/>
    <property type="match status" value="1"/>
</dbReference>
<name>A0ABQ9XQM1_9EUKA</name>
<gene>
    <name evidence="8" type="ORF">BLNAU_12537</name>
</gene>
<evidence type="ECO:0000256" key="4">
    <source>
        <dbReference type="ARBA" id="ARBA00022840"/>
    </source>
</evidence>
<dbReference type="InterPro" id="IPR016467">
    <property type="entry name" value="DNA_recomb/repair_RecA-like"/>
</dbReference>
<dbReference type="InterPro" id="IPR047348">
    <property type="entry name" value="XRCC3-like_C"/>
</dbReference>
<dbReference type="Proteomes" id="UP001281761">
    <property type="component" value="Unassembled WGS sequence"/>
</dbReference>
<keyword evidence="9" id="KW-1185">Reference proteome</keyword>
<dbReference type="InterPro" id="IPR013632">
    <property type="entry name" value="Rad51_C"/>
</dbReference>
<dbReference type="InterPro" id="IPR027417">
    <property type="entry name" value="P-loop_NTPase"/>
</dbReference>
<reference evidence="8 9" key="1">
    <citation type="journal article" date="2022" name="bioRxiv">
        <title>Genomics of Preaxostyla Flagellates Illuminates Evolutionary Transitions and the Path Towards Mitochondrial Loss.</title>
        <authorList>
            <person name="Novak L.V.F."/>
            <person name="Treitli S.C."/>
            <person name="Pyrih J."/>
            <person name="Halakuc P."/>
            <person name="Pipaliya S.V."/>
            <person name="Vacek V."/>
            <person name="Brzon O."/>
            <person name="Soukal P."/>
            <person name="Eme L."/>
            <person name="Dacks J.B."/>
            <person name="Karnkowska A."/>
            <person name="Elias M."/>
            <person name="Hampl V."/>
        </authorList>
    </citation>
    <scope>NUCLEOTIDE SEQUENCE [LARGE SCALE GENOMIC DNA]</scope>
    <source>
        <strain evidence="8">NAU3</strain>
        <tissue evidence="8">Gut</tissue>
    </source>
</reference>
<comment type="subcellular location">
    <subcellularLocation>
        <location evidence="1">Nucleus</location>
    </subcellularLocation>
</comment>